<feature type="transmembrane region" description="Helical" evidence="1">
    <location>
        <begin position="12"/>
        <end position="28"/>
    </location>
</feature>
<evidence type="ECO:0000256" key="1">
    <source>
        <dbReference type="SAM" id="Phobius"/>
    </source>
</evidence>
<dbReference type="AlphaFoldDB" id="A0A7W6LW36"/>
<organism evidence="2 3">
    <name type="scientific">Sphingobium scionense</name>
    <dbReference type="NCBI Taxonomy" id="1404341"/>
    <lineage>
        <taxon>Bacteria</taxon>
        <taxon>Pseudomonadati</taxon>
        <taxon>Pseudomonadota</taxon>
        <taxon>Alphaproteobacteria</taxon>
        <taxon>Sphingomonadales</taxon>
        <taxon>Sphingomonadaceae</taxon>
        <taxon>Sphingobium</taxon>
    </lineage>
</organism>
<keyword evidence="1" id="KW-0472">Membrane</keyword>
<gene>
    <name evidence="2" type="ORF">GGQ90_005334</name>
</gene>
<sequence length="56" mass="6578">MSEYFAANPDHAILVGIIGFFALSYFFGRSRQRRRGDRAAEEYYQRMLRGGWRDDG</sequence>
<reference evidence="2 3" key="1">
    <citation type="submission" date="2020-08" db="EMBL/GenBank/DDBJ databases">
        <title>Genomic Encyclopedia of Type Strains, Phase IV (KMG-IV): sequencing the most valuable type-strain genomes for metagenomic binning, comparative biology and taxonomic classification.</title>
        <authorList>
            <person name="Goeker M."/>
        </authorList>
    </citation>
    <scope>NUCLEOTIDE SEQUENCE [LARGE SCALE GENOMIC DNA]</scope>
    <source>
        <strain evidence="2 3">DSM 19371</strain>
    </source>
</reference>
<dbReference type="Proteomes" id="UP000590524">
    <property type="component" value="Unassembled WGS sequence"/>
</dbReference>
<evidence type="ECO:0000313" key="3">
    <source>
        <dbReference type="Proteomes" id="UP000590524"/>
    </source>
</evidence>
<name>A0A7W6LW36_9SPHN</name>
<accession>A0A7W6LW36</accession>
<dbReference type="RefSeq" id="WP_188084360.1">
    <property type="nucleotide sequence ID" value="NZ_JACIEU010000039.1"/>
</dbReference>
<keyword evidence="3" id="KW-1185">Reference proteome</keyword>
<dbReference type="EMBL" id="JACIEU010000039">
    <property type="protein sequence ID" value="MBB4151520.1"/>
    <property type="molecule type" value="Genomic_DNA"/>
</dbReference>
<protein>
    <submittedName>
        <fullName evidence="2">Uncharacterized protein</fullName>
    </submittedName>
</protein>
<keyword evidence="1" id="KW-1133">Transmembrane helix</keyword>
<keyword evidence="1" id="KW-0812">Transmembrane</keyword>
<comment type="caution">
    <text evidence="2">The sequence shown here is derived from an EMBL/GenBank/DDBJ whole genome shotgun (WGS) entry which is preliminary data.</text>
</comment>
<proteinExistence type="predicted"/>
<evidence type="ECO:0000313" key="2">
    <source>
        <dbReference type="EMBL" id="MBB4151520.1"/>
    </source>
</evidence>